<proteinExistence type="predicted"/>
<dbReference type="OrthoDB" id="9801221at2"/>
<keyword evidence="1" id="KW-0812">Transmembrane</keyword>
<keyword evidence="1" id="KW-0472">Membrane</keyword>
<keyword evidence="3" id="KW-1185">Reference proteome</keyword>
<organism evidence="2 3">
    <name type="scientific">Pleionea mediterranea</name>
    <dbReference type="NCBI Taxonomy" id="523701"/>
    <lineage>
        <taxon>Bacteria</taxon>
        <taxon>Pseudomonadati</taxon>
        <taxon>Pseudomonadota</taxon>
        <taxon>Gammaproteobacteria</taxon>
        <taxon>Oceanospirillales</taxon>
        <taxon>Pleioneaceae</taxon>
        <taxon>Pleionea</taxon>
    </lineage>
</organism>
<evidence type="ECO:0000313" key="3">
    <source>
        <dbReference type="Proteomes" id="UP000245790"/>
    </source>
</evidence>
<name>A0A316FWG8_9GAMM</name>
<keyword evidence="1" id="KW-1133">Transmembrane helix</keyword>
<accession>A0A316FWG8</accession>
<protein>
    <submittedName>
        <fullName evidence="2">Uncharacterized protein</fullName>
    </submittedName>
</protein>
<evidence type="ECO:0000256" key="1">
    <source>
        <dbReference type="SAM" id="Phobius"/>
    </source>
</evidence>
<dbReference type="AlphaFoldDB" id="A0A316FWG8"/>
<comment type="caution">
    <text evidence="2">The sequence shown here is derived from an EMBL/GenBank/DDBJ whole genome shotgun (WGS) entry which is preliminary data.</text>
</comment>
<dbReference type="RefSeq" id="WP_109762881.1">
    <property type="nucleotide sequence ID" value="NZ_QGGU01000004.1"/>
</dbReference>
<feature type="transmembrane region" description="Helical" evidence="1">
    <location>
        <begin position="92"/>
        <end position="110"/>
    </location>
</feature>
<feature type="transmembrane region" description="Helical" evidence="1">
    <location>
        <begin position="138"/>
        <end position="159"/>
    </location>
</feature>
<feature type="transmembrane region" description="Helical" evidence="1">
    <location>
        <begin position="67"/>
        <end position="86"/>
    </location>
</feature>
<dbReference type="Proteomes" id="UP000245790">
    <property type="component" value="Unassembled WGS sequence"/>
</dbReference>
<evidence type="ECO:0000313" key="2">
    <source>
        <dbReference type="EMBL" id="PWK52899.1"/>
    </source>
</evidence>
<gene>
    <name evidence="2" type="ORF">C8D97_104117</name>
</gene>
<dbReference type="EMBL" id="QGGU01000004">
    <property type="protein sequence ID" value="PWK52899.1"/>
    <property type="molecule type" value="Genomic_DNA"/>
</dbReference>
<sequence length="163" mass="18526">MSKPFNNICPKCKYQRSATDTAPEWQCPKCGIAYSKFQTRVYTKQQIKEANKKWIAKVNGARNRENAIFKTRVLMMFAGVFIVLLHPDCNSGIRLVISLCIMAFMSWKLIQTMKEHGFYIGSVGETRSMSDHPISFKVEYFGGVFLTLLFTFGAISAAVDLLF</sequence>
<reference evidence="2 3" key="1">
    <citation type="submission" date="2018-05" db="EMBL/GenBank/DDBJ databases">
        <title>Genomic Encyclopedia of Type Strains, Phase IV (KMG-IV): sequencing the most valuable type-strain genomes for metagenomic binning, comparative biology and taxonomic classification.</title>
        <authorList>
            <person name="Goeker M."/>
        </authorList>
    </citation>
    <scope>NUCLEOTIDE SEQUENCE [LARGE SCALE GENOMIC DNA]</scope>
    <source>
        <strain evidence="2 3">DSM 25350</strain>
    </source>
</reference>